<dbReference type="GO" id="GO:0071972">
    <property type="term" value="F:peptidoglycan L,D-transpeptidase activity"/>
    <property type="evidence" value="ECO:0007669"/>
    <property type="project" value="TreeGrafter"/>
</dbReference>
<reference evidence="9" key="2">
    <citation type="submission" date="2021-04" db="EMBL/GenBank/DDBJ databases">
        <authorList>
            <person name="Gilroy R."/>
        </authorList>
    </citation>
    <scope>NUCLEOTIDE SEQUENCE</scope>
    <source>
        <strain evidence="9">ChiSxjej3B15-1167</strain>
    </source>
</reference>
<dbReference type="PROSITE" id="PS52029">
    <property type="entry name" value="LD_TPASE"/>
    <property type="match status" value="1"/>
</dbReference>
<evidence type="ECO:0000256" key="1">
    <source>
        <dbReference type="ARBA" id="ARBA00004752"/>
    </source>
</evidence>
<sequence length="467" mass="53112">MEQKEKKAAASWSGKKKAGVVVAAVVVIYALISIFFHFHFFPGTEINGYACGFRSVGKVKEMIREGVDAYSITITEREGRQEKVNSSQVGLAFTDDGKLEQIKAEQKPYAWITFPFIKKEYPDGVTLKVDENAYDETFHSLDAFDAELVTAPVDAWSRYNKETNSYDIVEEIYGNTVKEEEFYQALKEAILRQDGVIDIEKAGCYENPVYKKDSEEVIQSNDTLNRYVSSDIIYDFDDRTQELTGKTIHKWLSVTKKFKVRVDEEKAAKYVEKLAEKYDTVGIERHFTSIIGNDVDVEGGTYGWTIDQEAETEKLIKQIKKGKQVKREPEYAHYAKSRKKNDIGDTYVEVDLGSQYMWFYKDGKTLVSTPVVTGNTSLGRGTPTGVYYILYKTTDYTLTGENYASHVDYWLPFTHSGVGIHDASWRSSYGGGIYTYDGSHGCVNTPYNAVRTIYNNIESTYPVVVHW</sequence>
<keyword evidence="2" id="KW-0808">Transferase</keyword>
<evidence type="ECO:0000256" key="4">
    <source>
        <dbReference type="ARBA" id="ARBA00022984"/>
    </source>
</evidence>
<keyword evidence="7" id="KW-0812">Transmembrane</keyword>
<accession>A0A9D2BDV7</accession>
<keyword evidence="4 6" id="KW-0573">Peptidoglycan synthesis</keyword>
<keyword evidence="7" id="KW-1133">Transmembrane helix</keyword>
<reference evidence="9" key="1">
    <citation type="journal article" date="2021" name="PeerJ">
        <title>Extensive microbial diversity within the chicken gut microbiome revealed by metagenomics and culture.</title>
        <authorList>
            <person name="Gilroy R."/>
            <person name="Ravi A."/>
            <person name="Getino M."/>
            <person name="Pursley I."/>
            <person name="Horton D.L."/>
            <person name="Alikhan N.F."/>
            <person name="Baker D."/>
            <person name="Gharbi K."/>
            <person name="Hall N."/>
            <person name="Watson M."/>
            <person name="Adriaenssens E.M."/>
            <person name="Foster-Nyarko E."/>
            <person name="Jarju S."/>
            <person name="Secka A."/>
            <person name="Antonio M."/>
            <person name="Oren A."/>
            <person name="Chaudhuri R.R."/>
            <person name="La Ragione R."/>
            <person name="Hildebrand F."/>
            <person name="Pallen M.J."/>
        </authorList>
    </citation>
    <scope>NUCLEOTIDE SEQUENCE</scope>
    <source>
        <strain evidence="9">ChiSxjej3B15-1167</strain>
    </source>
</reference>
<evidence type="ECO:0000256" key="2">
    <source>
        <dbReference type="ARBA" id="ARBA00022679"/>
    </source>
</evidence>
<dbReference type="Pfam" id="PF12229">
    <property type="entry name" value="PG_binding_4"/>
    <property type="match status" value="1"/>
</dbReference>
<dbReference type="PANTHER" id="PTHR30582:SF33">
    <property type="entry name" value="EXPORTED PROTEIN"/>
    <property type="match status" value="1"/>
</dbReference>
<dbReference type="EMBL" id="DXEQ01000178">
    <property type="protein sequence ID" value="HIX72581.1"/>
    <property type="molecule type" value="Genomic_DNA"/>
</dbReference>
<protein>
    <submittedName>
        <fullName evidence="9">L,D-transpeptidase/peptidoglycan binding protein</fullName>
    </submittedName>
</protein>
<evidence type="ECO:0000259" key="8">
    <source>
        <dbReference type="PROSITE" id="PS52029"/>
    </source>
</evidence>
<evidence type="ECO:0000313" key="9">
    <source>
        <dbReference type="EMBL" id="HIX72581.1"/>
    </source>
</evidence>
<dbReference type="CDD" id="cd16913">
    <property type="entry name" value="YkuD_like"/>
    <property type="match status" value="1"/>
</dbReference>
<organism evidence="9 10">
    <name type="scientific">Candidatus Anaerobutyricum stercoripullorum</name>
    <dbReference type="NCBI Taxonomy" id="2838456"/>
    <lineage>
        <taxon>Bacteria</taxon>
        <taxon>Bacillati</taxon>
        <taxon>Bacillota</taxon>
        <taxon>Clostridia</taxon>
        <taxon>Lachnospirales</taxon>
        <taxon>Lachnospiraceae</taxon>
        <taxon>Anaerobutyricum</taxon>
    </lineage>
</organism>
<dbReference type="Gene3D" id="3.10.20.800">
    <property type="match status" value="1"/>
</dbReference>
<dbReference type="GO" id="GO:0016740">
    <property type="term" value="F:transferase activity"/>
    <property type="evidence" value="ECO:0007669"/>
    <property type="project" value="UniProtKB-KW"/>
</dbReference>
<evidence type="ECO:0000256" key="7">
    <source>
        <dbReference type="SAM" id="Phobius"/>
    </source>
</evidence>
<dbReference type="InterPro" id="IPR038063">
    <property type="entry name" value="Transpep_catalytic_dom"/>
</dbReference>
<comment type="caution">
    <text evidence="9">The sequence shown here is derived from an EMBL/GenBank/DDBJ whole genome shotgun (WGS) entry which is preliminary data.</text>
</comment>
<dbReference type="AlphaFoldDB" id="A0A9D2BDV7"/>
<keyword evidence="5 6" id="KW-0961">Cell wall biogenesis/degradation</keyword>
<feature type="active site" description="Nucleophile" evidence="6">
    <location>
        <position position="442"/>
    </location>
</feature>
<keyword evidence="3 6" id="KW-0133">Cell shape</keyword>
<evidence type="ECO:0000313" key="10">
    <source>
        <dbReference type="Proteomes" id="UP000886805"/>
    </source>
</evidence>
<gene>
    <name evidence="9" type="ORF">H9849_06120</name>
</gene>
<evidence type="ECO:0000256" key="5">
    <source>
        <dbReference type="ARBA" id="ARBA00023316"/>
    </source>
</evidence>
<feature type="active site" description="Proton donor/acceptor" evidence="6">
    <location>
        <position position="421"/>
    </location>
</feature>
<dbReference type="InterPro" id="IPR005490">
    <property type="entry name" value="LD_TPept_cat_dom"/>
</dbReference>
<keyword evidence="7" id="KW-0472">Membrane</keyword>
<name>A0A9D2BDV7_9FIRM</name>
<dbReference type="InterPro" id="IPR050979">
    <property type="entry name" value="LD-transpeptidase"/>
</dbReference>
<dbReference type="Pfam" id="PF03734">
    <property type="entry name" value="YkuD"/>
    <property type="match status" value="1"/>
</dbReference>
<proteinExistence type="predicted"/>
<dbReference type="Gene3D" id="2.40.440.10">
    <property type="entry name" value="L,D-transpeptidase catalytic domain-like"/>
    <property type="match status" value="1"/>
</dbReference>
<dbReference type="GO" id="GO:0005576">
    <property type="term" value="C:extracellular region"/>
    <property type="evidence" value="ECO:0007669"/>
    <property type="project" value="TreeGrafter"/>
</dbReference>
<dbReference type="InterPro" id="IPR022029">
    <property type="entry name" value="YoaR-like_PG-bd"/>
</dbReference>
<evidence type="ECO:0000256" key="3">
    <source>
        <dbReference type="ARBA" id="ARBA00022960"/>
    </source>
</evidence>
<dbReference type="GO" id="GO:0008360">
    <property type="term" value="P:regulation of cell shape"/>
    <property type="evidence" value="ECO:0007669"/>
    <property type="project" value="UniProtKB-UniRule"/>
</dbReference>
<dbReference type="InterPro" id="IPR038054">
    <property type="entry name" value="LD_TPept-like_central_sf"/>
</dbReference>
<dbReference type="SUPFAM" id="SSF141523">
    <property type="entry name" value="L,D-transpeptidase catalytic domain-like"/>
    <property type="match status" value="1"/>
</dbReference>
<feature type="transmembrane region" description="Helical" evidence="7">
    <location>
        <begin position="20"/>
        <end position="41"/>
    </location>
</feature>
<feature type="domain" description="L,D-TPase catalytic" evidence="8">
    <location>
        <begin position="346"/>
        <end position="466"/>
    </location>
</feature>
<dbReference type="PANTHER" id="PTHR30582">
    <property type="entry name" value="L,D-TRANSPEPTIDASE"/>
    <property type="match status" value="1"/>
</dbReference>
<dbReference type="GO" id="GO:0018104">
    <property type="term" value="P:peptidoglycan-protein cross-linking"/>
    <property type="evidence" value="ECO:0007669"/>
    <property type="project" value="TreeGrafter"/>
</dbReference>
<dbReference type="GO" id="GO:0071555">
    <property type="term" value="P:cell wall organization"/>
    <property type="evidence" value="ECO:0007669"/>
    <property type="project" value="UniProtKB-UniRule"/>
</dbReference>
<comment type="pathway">
    <text evidence="1 6">Cell wall biogenesis; peptidoglycan biosynthesis.</text>
</comment>
<evidence type="ECO:0000256" key="6">
    <source>
        <dbReference type="PROSITE-ProRule" id="PRU01373"/>
    </source>
</evidence>
<dbReference type="SUPFAM" id="SSF143985">
    <property type="entry name" value="L,D-transpeptidase pre-catalytic domain-like"/>
    <property type="match status" value="1"/>
</dbReference>
<dbReference type="Proteomes" id="UP000886805">
    <property type="component" value="Unassembled WGS sequence"/>
</dbReference>